<evidence type="ECO:0000256" key="1">
    <source>
        <dbReference type="SAM" id="MobiDB-lite"/>
    </source>
</evidence>
<dbReference type="EMBL" id="BGZK01000079">
    <property type="protein sequence ID" value="GBP16339.1"/>
    <property type="molecule type" value="Genomic_DNA"/>
</dbReference>
<feature type="compositionally biased region" description="Low complexity" evidence="1">
    <location>
        <begin position="62"/>
        <end position="75"/>
    </location>
</feature>
<evidence type="ECO:0000313" key="2">
    <source>
        <dbReference type="EMBL" id="GBP16339.1"/>
    </source>
</evidence>
<protein>
    <submittedName>
        <fullName evidence="2">Uncharacterized protein</fullName>
    </submittedName>
</protein>
<gene>
    <name evidence="2" type="ORF">EVAR_9932_1</name>
</gene>
<keyword evidence="3" id="KW-1185">Reference proteome</keyword>
<organism evidence="2 3">
    <name type="scientific">Eumeta variegata</name>
    <name type="common">Bagworm moth</name>
    <name type="synonym">Eumeta japonica</name>
    <dbReference type="NCBI Taxonomy" id="151549"/>
    <lineage>
        <taxon>Eukaryota</taxon>
        <taxon>Metazoa</taxon>
        <taxon>Ecdysozoa</taxon>
        <taxon>Arthropoda</taxon>
        <taxon>Hexapoda</taxon>
        <taxon>Insecta</taxon>
        <taxon>Pterygota</taxon>
        <taxon>Neoptera</taxon>
        <taxon>Endopterygota</taxon>
        <taxon>Lepidoptera</taxon>
        <taxon>Glossata</taxon>
        <taxon>Ditrysia</taxon>
        <taxon>Tineoidea</taxon>
        <taxon>Psychidae</taxon>
        <taxon>Oiketicinae</taxon>
        <taxon>Eumeta</taxon>
    </lineage>
</organism>
<sequence length="126" mass="14364">METGYKERRYSAHWVMALTSVTVKMECNTPRCVKREGRGLIERCKRTVGSRHVTVKPEAPELRAQASRARSLTSRRSQRQLEAESTMSEAYANSEVDRATLVKEWAENQHPEYYDPSPPPAQLKAG</sequence>
<reference evidence="2 3" key="1">
    <citation type="journal article" date="2019" name="Commun. Biol.">
        <title>The bagworm genome reveals a unique fibroin gene that provides high tensile strength.</title>
        <authorList>
            <person name="Kono N."/>
            <person name="Nakamura H."/>
            <person name="Ohtoshi R."/>
            <person name="Tomita M."/>
            <person name="Numata K."/>
            <person name="Arakawa K."/>
        </authorList>
    </citation>
    <scope>NUCLEOTIDE SEQUENCE [LARGE SCALE GENOMIC DNA]</scope>
</reference>
<proteinExistence type="predicted"/>
<name>A0A4C1TQU0_EUMVA</name>
<feature type="region of interest" description="Disordered" evidence="1">
    <location>
        <begin position="52"/>
        <end position="92"/>
    </location>
</feature>
<accession>A0A4C1TQU0</accession>
<evidence type="ECO:0000313" key="3">
    <source>
        <dbReference type="Proteomes" id="UP000299102"/>
    </source>
</evidence>
<dbReference type="AlphaFoldDB" id="A0A4C1TQU0"/>
<comment type="caution">
    <text evidence="2">The sequence shown here is derived from an EMBL/GenBank/DDBJ whole genome shotgun (WGS) entry which is preliminary data.</text>
</comment>
<dbReference type="Proteomes" id="UP000299102">
    <property type="component" value="Unassembled WGS sequence"/>
</dbReference>